<dbReference type="EMBL" id="PEDL01000001">
    <property type="protein sequence ID" value="PHV72171.1"/>
    <property type="molecule type" value="Genomic_DNA"/>
</dbReference>
<keyword evidence="2" id="KW-1185">Reference proteome</keyword>
<evidence type="ECO:0000313" key="1">
    <source>
        <dbReference type="EMBL" id="PHV72171.1"/>
    </source>
</evidence>
<name>A0AC61DHW6_9FIRM</name>
<gene>
    <name evidence="1" type="ORF">CS063_01465</name>
</gene>
<evidence type="ECO:0000313" key="2">
    <source>
        <dbReference type="Proteomes" id="UP000224460"/>
    </source>
</evidence>
<reference evidence="1" key="1">
    <citation type="submission" date="2017-10" db="EMBL/GenBank/DDBJ databases">
        <title>Genome sequence of cellulolytic Lachnospiraceae bacterium XHS1971 isolated from hotspring sediment.</title>
        <authorList>
            <person name="Vasudevan G."/>
            <person name="Joshi A.J."/>
            <person name="Hivarkar S."/>
            <person name="Lanjekar V.B."/>
            <person name="Dhakephalkar P.K."/>
            <person name="Dagar S."/>
        </authorList>
    </citation>
    <scope>NUCLEOTIDE SEQUENCE</scope>
    <source>
        <strain evidence="1">XHS1971</strain>
    </source>
</reference>
<sequence>MRKDHIRDYATEAFRYYARLGKTFEQVKEEIYKEAIEKSKNNDIKTNNICSPTELAMMRADKAVIEKKGELEDILAVEETLKQLAYEYNGSDIKKVVQLVYFENPSEEIERNEFTRRVIYAANQIHCDERTVYRYLGKARSIFAENRGLRKTNKHIS</sequence>
<comment type="caution">
    <text evidence="1">The sequence shown here is derived from an EMBL/GenBank/DDBJ whole genome shotgun (WGS) entry which is preliminary data.</text>
</comment>
<organism evidence="1 2">
    <name type="scientific">Sporanaerobium hydrogeniformans</name>
    <dbReference type="NCBI Taxonomy" id="3072179"/>
    <lineage>
        <taxon>Bacteria</taxon>
        <taxon>Bacillati</taxon>
        <taxon>Bacillota</taxon>
        <taxon>Clostridia</taxon>
        <taxon>Lachnospirales</taxon>
        <taxon>Lachnospiraceae</taxon>
        <taxon>Sporanaerobium</taxon>
    </lineage>
</organism>
<dbReference type="Proteomes" id="UP000224460">
    <property type="component" value="Unassembled WGS sequence"/>
</dbReference>
<accession>A0AC61DHW6</accession>
<protein>
    <submittedName>
        <fullName evidence="1">Uncharacterized protein</fullName>
    </submittedName>
</protein>
<proteinExistence type="predicted"/>